<feature type="domain" description="RTR1-type" evidence="14">
    <location>
        <begin position="80"/>
        <end position="167"/>
    </location>
</feature>
<feature type="compositionally biased region" description="Basic and acidic residues" evidence="13">
    <location>
        <begin position="328"/>
        <end position="340"/>
    </location>
</feature>
<dbReference type="OrthoDB" id="2564707at2759"/>
<evidence type="ECO:0000256" key="13">
    <source>
        <dbReference type="SAM" id="MobiDB-lite"/>
    </source>
</evidence>
<dbReference type="PROSITE" id="PS51479">
    <property type="entry name" value="ZF_RTR1"/>
    <property type="match status" value="1"/>
</dbReference>
<evidence type="ECO:0000256" key="7">
    <source>
        <dbReference type="ARBA" id="ARBA00022912"/>
    </source>
</evidence>
<dbReference type="InterPro" id="IPR038534">
    <property type="entry name" value="Rtr1/RPAP2_sf"/>
</dbReference>
<feature type="region of interest" description="Disordered" evidence="13">
    <location>
        <begin position="182"/>
        <end position="348"/>
    </location>
</feature>
<feature type="compositionally biased region" description="Polar residues" evidence="13">
    <location>
        <begin position="245"/>
        <end position="262"/>
    </location>
</feature>
<dbReference type="InterPro" id="IPR039693">
    <property type="entry name" value="Rtr1/RPAP2"/>
</dbReference>
<evidence type="ECO:0000256" key="5">
    <source>
        <dbReference type="ARBA" id="ARBA00022801"/>
    </source>
</evidence>
<feature type="compositionally biased region" description="Low complexity" evidence="13">
    <location>
        <begin position="182"/>
        <end position="206"/>
    </location>
</feature>
<evidence type="ECO:0000259" key="14">
    <source>
        <dbReference type="PROSITE" id="PS51479"/>
    </source>
</evidence>
<feature type="compositionally biased region" description="Polar residues" evidence="13">
    <location>
        <begin position="292"/>
        <end position="317"/>
    </location>
</feature>
<reference evidence="15 16" key="1">
    <citation type="submission" date="2016-06" db="EMBL/GenBank/DDBJ databases">
        <title>Evolution of pathogenesis and genome organization in the Tremellales.</title>
        <authorList>
            <person name="Cuomo C."/>
            <person name="Litvintseva A."/>
            <person name="Heitman J."/>
            <person name="Chen Y."/>
            <person name="Sun S."/>
            <person name="Springer D."/>
            <person name="Dromer F."/>
            <person name="Young S."/>
            <person name="Zeng Q."/>
            <person name="Chapman S."/>
            <person name="Gujja S."/>
            <person name="Saif S."/>
            <person name="Birren B."/>
        </authorList>
    </citation>
    <scope>NUCLEOTIDE SEQUENCE [LARGE SCALE GENOMIC DNA]</scope>
    <source>
        <strain evidence="15 16">ATCC 28783</strain>
    </source>
</reference>
<dbReference type="Proteomes" id="UP000289152">
    <property type="component" value="Unassembled WGS sequence"/>
</dbReference>
<evidence type="ECO:0000256" key="12">
    <source>
        <dbReference type="RuleBase" id="RU367080"/>
    </source>
</evidence>
<dbReference type="EC" id="3.1.3.16" evidence="12"/>
<dbReference type="Gene3D" id="1.25.40.820">
    <property type="match status" value="1"/>
</dbReference>
<dbReference type="PANTHER" id="PTHR14732">
    <property type="entry name" value="RNA POLYMERASE II SUBUNIT B1 CTD PHOSPHATASE RPAP2-RELATED"/>
    <property type="match status" value="1"/>
</dbReference>
<evidence type="ECO:0000256" key="6">
    <source>
        <dbReference type="ARBA" id="ARBA00022833"/>
    </source>
</evidence>
<keyword evidence="16" id="KW-1185">Reference proteome</keyword>
<feature type="compositionally biased region" description="Acidic residues" evidence="13">
    <location>
        <begin position="370"/>
        <end position="381"/>
    </location>
</feature>
<keyword evidence="5 12" id="KW-0378">Hydrolase</keyword>
<dbReference type="GO" id="GO:0005737">
    <property type="term" value="C:cytoplasm"/>
    <property type="evidence" value="ECO:0007669"/>
    <property type="project" value="TreeGrafter"/>
</dbReference>
<accession>A0A4Q1BDI8</accession>
<dbReference type="EMBL" id="SDIL01000111">
    <property type="protein sequence ID" value="RXK36056.1"/>
    <property type="molecule type" value="Genomic_DNA"/>
</dbReference>
<feature type="region of interest" description="Disordered" evidence="13">
    <location>
        <begin position="361"/>
        <end position="390"/>
    </location>
</feature>
<proteinExistence type="inferred from homology"/>
<gene>
    <name evidence="15" type="ORF">M231_06704</name>
</gene>
<dbReference type="GO" id="GO:0043175">
    <property type="term" value="F:RNA polymerase core enzyme binding"/>
    <property type="evidence" value="ECO:0007669"/>
    <property type="project" value="UniProtKB-UniRule"/>
</dbReference>
<evidence type="ECO:0000256" key="8">
    <source>
        <dbReference type="ARBA" id="ARBA00023242"/>
    </source>
</evidence>
<dbReference type="STRING" id="5217.A0A4Q1BDI8"/>
<comment type="function">
    <text evidence="12">Putative RNA polymerase II subunit B1 C-terminal domain (CTD) phosphatase involved in RNA polymerase II transcription regulation.</text>
</comment>
<evidence type="ECO:0000256" key="9">
    <source>
        <dbReference type="ARBA" id="ARBA00047761"/>
    </source>
</evidence>
<evidence type="ECO:0000256" key="1">
    <source>
        <dbReference type="ARBA" id="ARBA00004123"/>
    </source>
</evidence>
<keyword evidence="3 12" id="KW-0479">Metal-binding</keyword>
<dbReference type="GO" id="GO:0008420">
    <property type="term" value="F:RNA polymerase II CTD heptapeptide repeat phosphatase activity"/>
    <property type="evidence" value="ECO:0007669"/>
    <property type="project" value="UniProtKB-UniRule"/>
</dbReference>
<dbReference type="InParanoid" id="A0A4Q1BDI8"/>
<keyword evidence="4 12" id="KW-0863">Zinc-finger</keyword>
<dbReference type="InterPro" id="IPR007308">
    <property type="entry name" value="Rtr1/RPAP2_dom"/>
</dbReference>
<comment type="subcellular location">
    <subcellularLocation>
        <location evidence="1 12">Nucleus</location>
    </subcellularLocation>
</comment>
<evidence type="ECO:0000256" key="3">
    <source>
        <dbReference type="ARBA" id="ARBA00022723"/>
    </source>
</evidence>
<evidence type="ECO:0000256" key="2">
    <source>
        <dbReference type="ARBA" id="ARBA00005676"/>
    </source>
</evidence>
<name>A0A4Q1BDI8_TREME</name>
<comment type="caution">
    <text evidence="15">The sequence shown here is derived from an EMBL/GenBank/DDBJ whole genome shotgun (WGS) entry which is preliminary data.</text>
</comment>
<dbReference type="VEuPathDB" id="FungiDB:TREMEDRAFT_62082"/>
<evidence type="ECO:0000256" key="4">
    <source>
        <dbReference type="ARBA" id="ARBA00022771"/>
    </source>
</evidence>
<keyword evidence="8 12" id="KW-0539">Nucleus</keyword>
<evidence type="ECO:0000313" key="15">
    <source>
        <dbReference type="EMBL" id="RXK36056.1"/>
    </source>
</evidence>
<comment type="catalytic activity">
    <reaction evidence="10 12">
        <text>O-phospho-L-threonyl-[protein] + H2O = L-threonyl-[protein] + phosphate</text>
        <dbReference type="Rhea" id="RHEA:47004"/>
        <dbReference type="Rhea" id="RHEA-COMP:11060"/>
        <dbReference type="Rhea" id="RHEA-COMP:11605"/>
        <dbReference type="ChEBI" id="CHEBI:15377"/>
        <dbReference type="ChEBI" id="CHEBI:30013"/>
        <dbReference type="ChEBI" id="CHEBI:43474"/>
        <dbReference type="ChEBI" id="CHEBI:61977"/>
        <dbReference type="EC" id="3.1.3.16"/>
    </reaction>
</comment>
<dbReference type="GO" id="GO:0008270">
    <property type="term" value="F:zinc ion binding"/>
    <property type="evidence" value="ECO:0007669"/>
    <property type="project" value="UniProtKB-KW"/>
</dbReference>
<keyword evidence="6 12" id="KW-0862">Zinc</keyword>
<comment type="similarity">
    <text evidence="2 11 12">Belongs to the RPAP2 family.</text>
</comment>
<evidence type="ECO:0000313" key="16">
    <source>
        <dbReference type="Proteomes" id="UP000289152"/>
    </source>
</evidence>
<sequence length="413" mass="45135">MTVRPRPSNPDGSISTASFNRPVKIHVASRDAGGTLRTDVLDDTAALRVAEKRQIDLRRRSERWADKLMEETVSLGAFRNALCYLVPSQYIEITHERHLNSLCAYPPCANTPARPWNPQRKFVISRRSRDVRPVEGNPEDGWCSLICRRRSDFVLGNLSEEGVWLRSKIVRVGLLEDLSASLTSAPSSSSSNTTSSQSARPPNSSSLMREIRHASTSDVSQNGVVVAKDRVSSPTTNARMAALRPNSSENAHVTKPGTATTTREGKGQNGLLDIDSLTIHERPLPSDPAAASTPNPSARPNLQRQSSPTSTAITLSGETHPRAIVFHGTEKAPRDSRREASLVPPSTSLGTTVLSLSANMGPIRQLPPESDIEESSGEEEWAREMGWGEGSEFDELFEQARKARELAEDDEAS</sequence>
<evidence type="ECO:0000256" key="10">
    <source>
        <dbReference type="ARBA" id="ARBA00048336"/>
    </source>
</evidence>
<organism evidence="15 16">
    <name type="scientific">Tremella mesenterica</name>
    <name type="common">Jelly fungus</name>
    <dbReference type="NCBI Taxonomy" id="5217"/>
    <lineage>
        <taxon>Eukaryota</taxon>
        <taxon>Fungi</taxon>
        <taxon>Dikarya</taxon>
        <taxon>Basidiomycota</taxon>
        <taxon>Agaricomycotina</taxon>
        <taxon>Tremellomycetes</taxon>
        <taxon>Tremellales</taxon>
        <taxon>Tremellaceae</taxon>
        <taxon>Tremella</taxon>
    </lineage>
</organism>
<evidence type="ECO:0000256" key="11">
    <source>
        <dbReference type="PROSITE-ProRule" id="PRU00812"/>
    </source>
</evidence>
<protein>
    <recommendedName>
        <fullName evidence="12">RNA polymerase II subunit B1 CTD phosphatase RPAP2 homolog</fullName>
        <ecNumber evidence="12">3.1.3.16</ecNumber>
    </recommendedName>
</protein>
<dbReference type="AlphaFoldDB" id="A0A4Q1BDI8"/>
<keyword evidence="7 12" id="KW-0904">Protein phosphatase</keyword>
<dbReference type="Pfam" id="PF04181">
    <property type="entry name" value="RPAP2_Rtr1"/>
    <property type="match status" value="1"/>
</dbReference>
<comment type="catalytic activity">
    <reaction evidence="9 12">
        <text>O-phospho-L-seryl-[protein] + H2O = L-seryl-[protein] + phosphate</text>
        <dbReference type="Rhea" id="RHEA:20629"/>
        <dbReference type="Rhea" id="RHEA-COMP:9863"/>
        <dbReference type="Rhea" id="RHEA-COMP:11604"/>
        <dbReference type="ChEBI" id="CHEBI:15377"/>
        <dbReference type="ChEBI" id="CHEBI:29999"/>
        <dbReference type="ChEBI" id="CHEBI:43474"/>
        <dbReference type="ChEBI" id="CHEBI:83421"/>
        <dbReference type="EC" id="3.1.3.16"/>
    </reaction>
</comment>
<dbReference type="GO" id="GO:0005634">
    <property type="term" value="C:nucleus"/>
    <property type="evidence" value="ECO:0007669"/>
    <property type="project" value="UniProtKB-SubCell"/>
</dbReference>
<dbReference type="PANTHER" id="PTHR14732:SF0">
    <property type="entry name" value="RNA POLYMERASE II SUBUNIT B1 CTD PHOSPHATASE RPAP2-RELATED"/>
    <property type="match status" value="1"/>
</dbReference>